<dbReference type="Pfam" id="PF02698">
    <property type="entry name" value="DUF218"/>
    <property type="match status" value="1"/>
</dbReference>
<keyword evidence="3" id="KW-1185">Reference proteome</keyword>
<organism evidence="2 3">
    <name type="scientific">Hansschlegelia quercus</name>
    <dbReference type="NCBI Taxonomy" id="2528245"/>
    <lineage>
        <taxon>Bacteria</taxon>
        <taxon>Pseudomonadati</taxon>
        <taxon>Pseudomonadota</taxon>
        <taxon>Alphaproteobacteria</taxon>
        <taxon>Hyphomicrobiales</taxon>
        <taxon>Methylopilaceae</taxon>
        <taxon>Hansschlegelia</taxon>
    </lineage>
</organism>
<gene>
    <name evidence="2" type="ORF">EYR15_16285</name>
</gene>
<protein>
    <submittedName>
        <fullName evidence="2">YdcF family protein</fullName>
    </submittedName>
</protein>
<evidence type="ECO:0000313" key="3">
    <source>
        <dbReference type="Proteomes" id="UP000291613"/>
    </source>
</evidence>
<dbReference type="InterPro" id="IPR014729">
    <property type="entry name" value="Rossmann-like_a/b/a_fold"/>
</dbReference>
<dbReference type="PANTHER" id="PTHR30336">
    <property type="entry name" value="INNER MEMBRANE PROTEIN, PROBABLE PERMEASE"/>
    <property type="match status" value="1"/>
</dbReference>
<dbReference type="EMBL" id="SIUB01000011">
    <property type="protein sequence ID" value="TBN47298.1"/>
    <property type="molecule type" value="Genomic_DNA"/>
</dbReference>
<dbReference type="OrthoDB" id="5405780at2"/>
<dbReference type="InterPro" id="IPR051599">
    <property type="entry name" value="Cell_Envelope_Assoc"/>
</dbReference>
<name>A0A4Q9GCP3_9HYPH</name>
<feature type="domain" description="DUF218" evidence="1">
    <location>
        <begin position="47"/>
        <end position="152"/>
    </location>
</feature>
<dbReference type="GO" id="GO:0005886">
    <property type="term" value="C:plasma membrane"/>
    <property type="evidence" value="ECO:0007669"/>
    <property type="project" value="TreeGrafter"/>
</dbReference>
<dbReference type="Gene3D" id="3.40.50.620">
    <property type="entry name" value="HUPs"/>
    <property type="match status" value="1"/>
</dbReference>
<dbReference type="InterPro" id="IPR003848">
    <property type="entry name" value="DUF218"/>
</dbReference>
<comment type="caution">
    <text evidence="2">The sequence shown here is derived from an EMBL/GenBank/DDBJ whole genome shotgun (WGS) entry which is preliminary data.</text>
</comment>
<sequence>MNIAGVSRRLGRSVLIIACSAAVTAALALTLAGYVLPVSRSAGRANAIVALGGFGVPRAELAAQLFLDGVAPLVVVTGAGDCDAMRDILLARGVPAKAILTECASRSTQENAAFASGLLRRAHVRSAVLVTHWFHARRALAAFRAALPEMQFTAEAVRPSEPSWRVGWVSTPGATLAEFTKILWYALRYGIVAGPQPEQFAAVAQ</sequence>
<dbReference type="PANTHER" id="PTHR30336:SF20">
    <property type="entry name" value="DUF218 DOMAIN-CONTAINING PROTEIN"/>
    <property type="match status" value="1"/>
</dbReference>
<dbReference type="CDD" id="cd06259">
    <property type="entry name" value="YdcF-like"/>
    <property type="match status" value="1"/>
</dbReference>
<accession>A0A4Q9GCP3</accession>
<dbReference type="AlphaFoldDB" id="A0A4Q9GCP3"/>
<reference evidence="2 3" key="1">
    <citation type="submission" date="2019-02" db="EMBL/GenBank/DDBJ databases">
        <title>Hansschlegelia quercus sp. nov., a novel methylotrophic bacterium from buds of oak (Quercus robur L.).</title>
        <authorList>
            <person name="Agafonova N.V."/>
            <person name="Kaparullina E.N."/>
            <person name="Grouzdev D.S."/>
            <person name="Doronina N.V."/>
        </authorList>
    </citation>
    <scope>NUCLEOTIDE SEQUENCE [LARGE SCALE GENOMIC DNA]</scope>
    <source>
        <strain evidence="2 3">Dub</strain>
    </source>
</reference>
<dbReference type="Proteomes" id="UP000291613">
    <property type="component" value="Unassembled WGS sequence"/>
</dbReference>
<evidence type="ECO:0000259" key="1">
    <source>
        <dbReference type="Pfam" id="PF02698"/>
    </source>
</evidence>
<evidence type="ECO:0000313" key="2">
    <source>
        <dbReference type="EMBL" id="TBN47298.1"/>
    </source>
</evidence>
<proteinExistence type="predicted"/>